<dbReference type="GO" id="GO:0043161">
    <property type="term" value="P:proteasome-mediated ubiquitin-dependent protein catabolic process"/>
    <property type="evidence" value="ECO:0007669"/>
    <property type="project" value="TreeGrafter"/>
</dbReference>
<keyword evidence="5" id="KW-0853">WD repeat</keyword>
<dbReference type="PROSITE" id="PS50294">
    <property type="entry name" value="WD_REPEATS_REGION"/>
    <property type="match status" value="2"/>
</dbReference>
<dbReference type="PROSITE" id="PS50082">
    <property type="entry name" value="WD_REPEATS_2"/>
    <property type="match status" value="5"/>
</dbReference>
<dbReference type="Pfam" id="PF00400">
    <property type="entry name" value="WD40"/>
    <property type="match status" value="7"/>
</dbReference>
<evidence type="ECO:0000256" key="2">
    <source>
        <dbReference type="ARBA" id="ARBA00004496"/>
    </source>
</evidence>
<name>A0A6P7STU8_9MOLL</name>
<gene>
    <name evidence="9" type="primary">LOC115216476</name>
</gene>
<dbReference type="RefSeq" id="XP_029641702.1">
    <property type="nucleotide sequence ID" value="XM_029785842.2"/>
</dbReference>
<evidence type="ECO:0000256" key="3">
    <source>
        <dbReference type="ARBA" id="ARBA00008495"/>
    </source>
</evidence>
<dbReference type="InterPro" id="IPR036322">
    <property type="entry name" value="WD40_repeat_dom_sf"/>
</dbReference>
<comment type="subcellular location">
    <subcellularLocation>
        <location evidence="2">Cytoplasm</location>
    </subcellularLocation>
    <subcellularLocation>
        <location evidence="1">Nucleus</location>
    </subcellularLocation>
</comment>
<evidence type="ECO:0000256" key="4">
    <source>
        <dbReference type="ARBA" id="ARBA00022490"/>
    </source>
</evidence>
<keyword evidence="7" id="KW-0539">Nucleus</keyword>
<keyword evidence="4" id="KW-0963">Cytoplasm</keyword>
<evidence type="ECO:0000313" key="9">
    <source>
        <dbReference type="RefSeq" id="XP_029641702.1"/>
    </source>
</evidence>
<dbReference type="InterPro" id="IPR001680">
    <property type="entry name" value="WD40_rpt"/>
</dbReference>
<dbReference type="AlphaFoldDB" id="A0A6P7STU8"/>
<keyword evidence="8" id="KW-1185">Reference proteome</keyword>
<evidence type="ECO:0000313" key="8">
    <source>
        <dbReference type="Proteomes" id="UP000515154"/>
    </source>
</evidence>
<dbReference type="Proteomes" id="UP000515154">
    <property type="component" value="Linkage group LG10"/>
</dbReference>
<dbReference type="InterPro" id="IPR015943">
    <property type="entry name" value="WD40/YVTN_repeat-like_dom_sf"/>
</dbReference>
<dbReference type="Pfam" id="PF08324">
    <property type="entry name" value="PUL"/>
    <property type="match status" value="1"/>
</dbReference>
<proteinExistence type="inferred from homology"/>
<dbReference type="InterPro" id="IPR038122">
    <property type="entry name" value="PFU_sf"/>
</dbReference>
<dbReference type="PANTHER" id="PTHR19849">
    <property type="entry name" value="PHOSPHOLIPASE A-2-ACTIVATING PROTEIN"/>
    <property type="match status" value="1"/>
</dbReference>
<dbReference type="PANTHER" id="PTHR19849:SF0">
    <property type="entry name" value="PHOSPHOLIPASE A-2-ACTIVATING PROTEIN"/>
    <property type="match status" value="1"/>
</dbReference>
<dbReference type="Gene3D" id="1.25.10.10">
    <property type="entry name" value="Leucine-rich Repeat Variant"/>
    <property type="match status" value="1"/>
</dbReference>
<organism evidence="8 9">
    <name type="scientific">Octopus sinensis</name>
    <name type="common">East Asian common octopus</name>
    <dbReference type="NCBI Taxonomy" id="2607531"/>
    <lineage>
        <taxon>Eukaryota</taxon>
        <taxon>Metazoa</taxon>
        <taxon>Spiralia</taxon>
        <taxon>Lophotrochozoa</taxon>
        <taxon>Mollusca</taxon>
        <taxon>Cephalopoda</taxon>
        <taxon>Coleoidea</taxon>
        <taxon>Octopodiformes</taxon>
        <taxon>Octopoda</taxon>
        <taxon>Incirrata</taxon>
        <taxon>Octopodidae</taxon>
        <taxon>Octopus</taxon>
    </lineage>
</organism>
<dbReference type="GO" id="GO:0010992">
    <property type="term" value="P:ubiquitin recycling"/>
    <property type="evidence" value="ECO:0007669"/>
    <property type="project" value="TreeGrafter"/>
</dbReference>
<dbReference type="GO" id="GO:0005634">
    <property type="term" value="C:nucleus"/>
    <property type="evidence" value="ECO:0007669"/>
    <property type="project" value="UniProtKB-SubCell"/>
</dbReference>
<dbReference type="GO" id="GO:0005737">
    <property type="term" value="C:cytoplasm"/>
    <property type="evidence" value="ECO:0007669"/>
    <property type="project" value="UniProtKB-SubCell"/>
</dbReference>
<dbReference type="PROSITE" id="PS51394">
    <property type="entry name" value="PFU"/>
    <property type="match status" value="1"/>
</dbReference>
<dbReference type="PROSITE" id="PS51396">
    <property type="entry name" value="PUL"/>
    <property type="match status" value="1"/>
</dbReference>
<comment type="similarity">
    <text evidence="3">Belongs to the WD repeat PLAP family.</text>
</comment>
<accession>A0A6P7STU8</accession>
<dbReference type="InterPro" id="IPR011989">
    <property type="entry name" value="ARM-like"/>
</dbReference>
<dbReference type="GO" id="GO:0043130">
    <property type="term" value="F:ubiquitin binding"/>
    <property type="evidence" value="ECO:0007669"/>
    <property type="project" value="TreeGrafter"/>
</dbReference>
<evidence type="ECO:0000256" key="1">
    <source>
        <dbReference type="ARBA" id="ARBA00004123"/>
    </source>
</evidence>
<reference evidence="9" key="1">
    <citation type="submission" date="2025-08" db="UniProtKB">
        <authorList>
            <consortium name="RefSeq"/>
        </authorList>
    </citation>
    <scope>IDENTIFICATION</scope>
</reference>
<dbReference type="Gene3D" id="2.130.10.10">
    <property type="entry name" value="YVTN repeat-like/Quinoprotein amine dehydrogenase"/>
    <property type="match status" value="1"/>
</dbReference>
<dbReference type="KEGG" id="osn:115216476"/>
<evidence type="ECO:0000256" key="7">
    <source>
        <dbReference type="ARBA" id="ARBA00023242"/>
    </source>
</evidence>
<dbReference type="SMART" id="SM00320">
    <property type="entry name" value="WD40"/>
    <property type="match status" value="7"/>
</dbReference>
<dbReference type="SUPFAM" id="SSF50978">
    <property type="entry name" value="WD40 repeat-like"/>
    <property type="match status" value="1"/>
</dbReference>
<dbReference type="InterPro" id="IPR013535">
    <property type="entry name" value="PUL_dom"/>
</dbReference>
<dbReference type="Gene3D" id="3.10.20.870">
    <property type="entry name" value="PFU (PLAA family ubiquitin binding), C-terminal domain"/>
    <property type="match status" value="1"/>
</dbReference>
<keyword evidence="6" id="KW-0677">Repeat</keyword>
<dbReference type="FunFam" id="2.130.10.10:FF:000175">
    <property type="entry name" value="Phospholipase A-2-activating protein"/>
    <property type="match status" value="1"/>
</dbReference>
<dbReference type="InterPro" id="IPR015155">
    <property type="entry name" value="PFU"/>
</dbReference>
<evidence type="ECO:0000256" key="5">
    <source>
        <dbReference type="ARBA" id="ARBA00022574"/>
    </source>
</evidence>
<dbReference type="CDD" id="cd00200">
    <property type="entry name" value="WD40"/>
    <property type="match status" value="1"/>
</dbReference>
<sequence>MASPYKLRSTVVGHENDVRTLTTCPLHEDIIISGSRDWTTRVWTANKSNGFQERCKIQDHSNFVSSVCVIPPTTSQEGLMITGSNDKSIIVYDLDTFQKLYQLTGHEGTVCALTSGKPGTIISGSWDKTAKVWVNKQCAMTLEGHEAAVWVVRYNSALDLLLTGSADKTIRVWRDNKCESVIRGHTDCVRDIAILDNNQFLSCSNDGTIRRWLLSGECIHVYNGHSSFVYSLALLPNDDGFVTTGEDKTLRIWQNTSCVQTVFHPCNSVWSVCVLQNGDIITGGSDAMIRVFTRNTDRMAAVEDQKTYDDLVTLSNAPSKVAGVKMEDIPGLEVLRKPGQAGQQRMVRDGDKIMMYVWNTNSEQWDLLGDVTGSGSNDHAPQGKTLYKGKEYDYVFSVDIDPNVPALKLPYNLDENPWSAANEFLQANDLSPMFLDQVAKFIIDNSKAAQPHVVSTQAYSDPLTGSSRYIPPDLITGDETQYTPTNSFFPRYAFLTVDAANEKQILDKLHEFNKKIGHLQIPESSINELSPLILGKSSTPELLTTLNSLLKWPKDYIFPALDVLRIAIKSEAVNQYFCTPGNGKEIVEFLKNMTDSEQPNANKTVALRILANVFVQKPGETACLSERDSIWVLLSNCIPGATKGIQIALTTVLLNYSIIYLSKNDHDGKSQCLTITKKLFEEEKLDQEAIFRLLVMLGNLLHNDEVAVGIAASLGFEKHIQPLLDTKMNVEKVSSCAKYLLERLKVM</sequence>
<dbReference type="Pfam" id="PF09070">
    <property type="entry name" value="PFU"/>
    <property type="match status" value="1"/>
</dbReference>
<protein>
    <submittedName>
        <fullName evidence="9">Phospholipase A-2-activating protein</fullName>
    </submittedName>
</protein>
<evidence type="ECO:0000256" key="6">
    <source>
        <dbReference type="ARBA" id="ARBA00022737"/>
    </source>
</evidence>